<reference evidence="2 4" key="1">
    <citation type="submission" date="2018-06" db="EMBL/GenBank/DDBJ databases">
        <title>Genomic Encyclopedia of Archaeal and Bacterial Type Strains, Phase II (KMG-II): from individual species to whole genera.</title>
        <authorList>
            <person name="Goeker M."/>
        </authorList>
    </citation>
    <scope>NUCLEOTIDE SEQUENCE [LARGE SCALE GENOMIC DNA]</scope>
    <source>
        <strain evidence="2 4">DSM 18710</strain>
    </source>
</reference>
<dbReference type="Proteomes" id="UP000254235">
    <property type="component" value="Unassembled WGS sequence"/>
</dbReference>
<sequence length="65" mass="6692">MKKLLFVAVACAAISLTSCNGKGKPAGTADSSKVDTTKVDTTKQDTNKVDSPAVGTHTDSTHVNK</sequence>
<protein>
    <recommendedName>
        <fullName evidence="6">Histidine-binding protein</fullName>
    </recommendedName>
</protein>
<dbReference type="AlphaFoldDB" id="A0A379F0N7"/>
<proteinExistence type="predicted"/>
<gene>
    <name evidence="2" type="ORF">BC673_10443</name>
    <name evidence="3" type="ORF">NCTC13043_00804</name>
</gene>
<dbReference type="EMBL" id="QLTQ01000004">
    <property type="protein sequence ID" value="RAS46994.1"/>
    <property type="molecule type" value="Genomic_DNA"/>
</dbReference>
<feature type="region of interest" description="Disordered" evidence="1">
    <location>
        <begin position="19"/>
        <end position="65"/>
    </location>
</feature>
<evidence type="ECO:0008006" key="6">
    <source>
        <dbReference type="Google" id="ProtNLM"/>
    </source>
</evidence>
<dbReference type="RefSeq" id="WP_006045241.1">
    <property type="nucleotide sequence ID" value="NZ_CALBEW010000017.1"/>
</dbReference>
<feature type="compositionally biased region" description="Basic and acidic residues" evidence="1">
    <location>
        <begin position="32"/>
        <end position="48"/>
    </location>
</feature>
<dbReference type="GeneID" id="78570516"/>
<name>A0A379F0N7_9BACT</name>
<accession>A0A379F0N7</accession>
<dbReference type="EMBL" id="UGTP01000001">
    <property type="protein sequence ID" value="SUC12207.1"/>
    <property type="molecule type" value="Genomic_DNA"/>
</dbReference>
<dbReference type="OrthoDB" id="1081923at2"/>
<evidence type="ECO:0000313" key="4">
    <source>
        <dbReference type="Proteomes" id="UP000249852"/>
    </source>
</evidence>
<evidence type="ECO:0000313" key="3">
    <source>
        <dbReference type="EMBL" id="SUC12207.1"/>
    </source>
</evidence>
<evidence type="ECO:0000313" key="5">
    <source>
        <dbReference type="Proteomes" id="UP000254235"/>
    </source>
</evidence>
<dbReference type="PROSITE" id="PS51257">
    <property type="entry name" value="PROKAR_LIPOPROTEIN"/>
    <property type="match status" value="1"/>
</dbReference>
<dbReference type="Proteomes" id="UP000249852">
    <property type="component" value="Unassembled WGS sequence"/>
</dbReference>
<keyword evidence="4" id="KW-1185">Reference proteome</keyword>
<evidence type="ECO:0000313" key="2">
    <source>
        <dbReference type="EMBL" id="RAS46994.1"/>
    </source>
</evidence>
<reference evidence="3 5" key="2">
    <citation type="submission" date="2018-06" db="EMBL/GenBank/DDBJ databases">
        <authorList>
            <consortium name="Pathogen Informatics"/>
            <person name="Doyle S."/>
        </authorList>
    </citation>
    <scope>NUCLEOTIDE SEQUENCE [LARGE SCALE GENOMIC DNA]</scope>
    <source>
        <strain evidence="3 5">NCTC13043</strain>
    </source>
</reference>
<evidence type="ECO:0000256" key="1">
    <source>
        <dbReference type="SAM" id="MobiDB-lite"/>
    </source>
</evidence>
<organism evidence="3 5">
    <name type="scientific">Prevotella pallens</name>
    <dbReference type="NCBI Taxonomy" id="60133"/>
    <lineage>
        <taxon>Bacteria</taxon>
        <taxon>Pseudomonadati</taxon>
        <taxon>Bacteroidota</taxon>
        <taxon>Bacteroidia</taxon>
        <taxon>Bacteroidales</taxon>
        <taxon>Prevotellaceae</taxon>
        <taxon>Prevotella</taxon>
    </lineage>
</organism>